<dbReference type="Pfam" id="PF07047">
    <property type="entry name" value="OPA3"/>
    <property type="match status" value="1"/>
</dbReference>
<dbReference type="PANTHER" id="PTHR12499:SF0">
    <property type="entry name" value="OPTIC ATROPHY 3 PROTEIN"/>
    <property type="match status" value="1"/>
</dbReference>
<evidence type="ECO:0000256" key="3">
    <source>
        <dbReference type="SAM" id="Coils"/>
    </source>
</evidence>
<gene>
    <name evidence="5" type="ORF">P168DRAFT_287612</name>
</gene>
<dbReference type="GO" id="GO:0005739">
    <property type="term" value="C:mitochondrion"/>
    <property type="evidence" value="ECO:0007669"/>
    <property type="project" value="TreeGrafter"/>
</dbReference>
<evidence type="ECO:0000313" key="6">
    <source>
        <dbReference type="Proteomes" id="UP000234254"/>
    </source>
</evidence>
<comment type="similarity">
    <text evidence="1">Belongs to the OPA3 family.</text>
</comment>
<dbReference type="GeneID" id="36544134"/>
<dbReference type="VEuPathDB" id="FungiDB:P168DRAFT_287612"/>
<evidence type="ECO:0000256" key="4">
    <source>
        <dbReference type="SAM" id="MobiDB-lite"/>
    </source>
</evidence>
<dbReference type="EMBL" id="MSFM01000002">
    <property type="protein sequence ID" value="PKY07118.1"/>
    <property type="molecule type" value="Genomic_DNA"/>
</dbReference>
<dbReference type="AlphaFoldDB" id="A0A2I1DB65"/>
<dbReference type="Proteomes" id="UP000234254">
    <property type="component" value="Unassembled WGS sequence"/>
</dbReference>
<feature type="compositionally biased region" description="Low complexity" evidence="4">
    <location>
        <begin position="252"/>
        <end position="286"/>
    </location>
</feature>
<keyword evidence="6" id="KW-1185">Reference proteome</keyword>
<proteinExistence type="inferred from homology"/>
<feature type="compositionally biased region" description="Basic and acidic residues" evidence="4">
    <location>
        <begin position="84"/>
        <end position="106"/>
    </location>
</feature>
<feature type="region of interest" description="Disordered" evidence="4">
    <location>
        <begin position="62"/>
        <end position="115"/>
    </location>
</feature>
<dbReference type="PANTHER" id="PTHR12499">
    <property type="entry name" value="OPTIC ATROPHY 3 PROTEIN OPA3"/>
    <property type="match status" value="1"/>
</dbReference>
<protein>
    <submittedName>
        <fullName evidence="5">OPA3-domain-containing protein</fullName>
    </submittedName>
</protein>
<dbReference type="OrthoDB" id="2129069at2759"/>
<dbReference type="GO" id="GO:0019216">
    <property type="term" value="P:regulation of lipid metabolic process"/>
    <property type="evidence" value="ECO:0007669"/>
    <property type="project" value="TreeGrafter"/>
</dbReference>
<feature type="coiled-coil region" evidence="3">
    <location>
        <begin position="151"/>
        <end position="199"/>
    </location>
</feature>
<sequence>MSLTLKLSSLAIRTLSKPIANQIKGQAREHERFRNMCVAMAQALHRFDMRLRLGAVRDTSAAQRRAAAEAEARKHKPTTPTVKSEVETKAEEAALAKAKAAAEEAAKPAPKPHIRPLSESKAIESGANFISEAFLFMVAGGLIVYESWRSRRKENTRREDIESRLIELEESEKAARRGLAALEKELLQQKAKSGELSKTSARILPRDAWEIEEEEHKEAPQQGWLSWAASYFSFGETAEQQADAVIQGSKKAASNQPGGSSNSGPSVSPPASASTSPGLASEIRKA</sequence>
<accession>A0A2I1DB65</accession>
<feature type="region of interest" description="Disordered" evidence="4">
    <location>
        <begin position="242"/>
        <end position="286"/>
    </location>
</feature>
<dbReference type="InterPro" id="IPR010754">
    <property type="entry name" value="OPA3-like"/>
</dbReference>
<evidence type="ECO:0000313" key="5">
    <source>
        <dbReference type="EMBL" id="PKY07118.1"/>
    </source>
</evidence>
<evidence type="ECO:0000256" key="2">
    <source>
        <dbReference type="ARBA" id="ARBA00023054"/>
    </source>
</evidence>
<dbReference type="RefSeq" id="XP_024695712.1">
    <property type="nucleotide sequence ID" value="XM_024836610.1"/>
</dbReference>
<organism evidence="5 6">
    <name type="scientific">Aspergillus campestris (strain IBT 28561)</name>
    <dbReference type="NCBI Taxonomy" id="1392248"/>
    <lineage>
        <taxon>Eukaryota</taxon>
        <taxon>Fungi</taxon>
        <taxon>Dikarya</taxon>
        <taxon>Ascomycota</taxon>
        <taxon>Pezizomycotina</taxon>
        <taxon>Eurotiomycetes</taxon>
        <taxon>Eurotiomycetidae</taxon>
        <taxon>Eurotiales</taxon>
        <taxon>Aspergillaceae</taxon>
        <taxon>Aspergillus</taxon>
        <taxon>Aspergillus subgen. Circumdati</taxon>
    </lineage>
</organism>
<evidence type="ECO:0000256" key="1">
    <source>
        <dbReference type="ARBA" id="ARBA00007584"/>
    </source>
</evidence>
<reference evidence="5" key="1">
    <citation type="submission" date="2016-12" db="EMBL/GenBank/DDBJ databases">
        <title>The genomes of Aspergillus section Nigri reveals drivers in fungal speciation.</title>
        <authorList>
            <consortium name="DOE Joint Genome Institute"/>
            <person name="Vesth T.C."/>
            <person name="Nybo J."/>
            <person name="Theobald S."/>
            <person name="Brandl J."/>
            <person name="Frisvad J.C."/>
            <person name="Nielsen K.F."/>
            <person name="Lyhne E.K."/>
            <person name="Kogle M.E."/>
            <person name="Kuo A."/>
            <person name="Riley R."/>
            <person name="Clum A."/>
            <person name="Nolan M."/>
            <person name="Lipzen A."/>
            <person name="Salamov A."/>
            <person name="Henrissat B."/>
            <person name="Wiebenga A."/>
            <person name="De vries R.P."/>
            <person name="Grigoriev I.V."/>
            <person name="Mortensen U.H."/>
            <person name="Andersen M.R."/>
            <person name="Baker S.E."/>
        </authorList>
    </citation>
    <scope>NUCLEOTIDE SEQUENCE</scope>
    <source>
        <strain evidence="5">IBT 28561</strain>
    </source>
</reference>
<comment type="caution">
    <text evidence="5">The sequence shown here is derived from an EMBL/GenBank/DDBJ whole genome shotgun (WGS) entry which is preliminary data.</text>
</comment>
<name>A0A2I1DB65_ASPC2</name>
<keyword evidence="2 3" id="KW-0175">Coiled coil</keyword>